<reference evidence="3 4" key="1">
    <citation type="submission" date="2017-09" db="EMBL/GenBank/DDBJ databases">
        <title>Depth-based differentiation of microbial function through sediment-hosted aquifers and enrichment of novel symbionts in the deep terrestrial subsurface.</title>
        <authorList>
            <person name="Probst A.J."/>
            <person name="Ladd B."/>
            <person name="Jarett J.K."/>
            <person name="Geller-Mcgrath D.E."/>
            <person name="Sieber C.M."/>
            <person name="Emerson J.B."/>
            <person name="Anantharaman K."/>
            <person name="Thomas B.C."/>
            <person name="Malmstrom R."/>
            <person name="Stieglmeier M."/>
            <person name="Klingl A."/>
            <person name="Woyke T."/>
            <person name="Ryan C.M."/>
            <person name="Banfield J.F."/>
        </authorList>
    </citation>
    <scope>NUCLEOTIDE SEQUENCE [LARGE SCALE GENOMIC DNA]</scope>
    <source>
        <strain evidence="3">CG11_big_fil_rev_8_21_14_0_20_43_10</strain>
    </source>
</reference>
<proteinExistence type="predicted"/>
<gene>
    <name evidence="3" type="ORF">COV41_01405</name>
</gene>
<keyword evidence="2" id="KW-0472">Membrane</keyword>
<dbReference type="EMBL" id="PCXE01000023">
    <property type="protein sequence ID" value="PIR26470.1"/>
    <property type="molecule type" value="Genomic_DNA"/>
</dbReference>
<evidence type="ECO:0008006" key="5">
    <source>
        <dbReference type="Google" id="ProtNLM"/>
    </source>
</evidence>
<dbReference type="InterPro" id="IPR007060">
    <property type="entry name" value="FtsL/DivIC"/>
</dbReference>
<feature type="transmembrane region" description="Helical" evidence="2">
    <location>
        <begin position="6"/>
        <end position="25"/>
    </location>
</feature>
<keyword evidence="2" id="KW-1133">Transmembrane helix</keyword>
<evidence type="ECO:0000256" key="1">
    <source>
        <dbReference type="SAM" id="Coils"/>
    </source>
</evidence>
<dbReference type="Pfam" id="PF04977">
    <property type="entry name" value="DivIC"/>
    <property type="match status" value="1"/>
</dbReference>
<keyword evidence="1" id="KW-0175">Coiled coil</keyword>
<evidence type="ECO:0000313" key="4">
    <source>
        <dbReference type="Proteomes" id="UP000236846"/>
    </source>
</evidence>
<sequence length="109" mass="12645">MNKLRTIGFGVLAVIVCYVAILTWVKRNDLVFQFEHLQKEYTKLQQENADLKQFAQSIQLDSVKEMEVKKRLNYAKPGETLVLFISPSPTSQPQESNTLIDWLKRLFGK</sequence>
<dbReference type="Proteomes" id="UP000236846">
    <property type="component" value="Unassembled WGS sequence"/>
</dbReference>
<feature type="coiled-coil region" evidence="1">
    <location>
        <begin position="27"/>
        <end position="54"/>
    </location>
</feature>
<dbReference type="AlphaFoldDB" id="A0A2H0PWS1"/>
<organism evidence="3 4">
    <name type="scientific">Candidatus Brennerbacteria bacterium CG11_big_fil_rev_8_21_14_0_20_43_10</name>
    <dbReference type="NCBI Taxonomy" id="1974523"/>
    <lineage>
        <taxon>Bacteria</taxon>
        <taxon>Candidatus Brenneribacteriota</taxon>
    </lineage>
</organism>
<evidence type="ECO:0000256" key="2">
    <source>
        <dbReference type="SAM" id="Phobius"/>
    </source>
</evidence>
<keyword evidence="2" id="KW-0812">Transmembrane</keyword>
<protein>
    <recommendedName>
        <fullName evidence="5">Septum formation initiator</fullName>
    </recommendedName>
</protein>
<name>A0A2H0PWS1_9BACT</name>
<evidence type="ECO:0000313" key="3">
    <source>
        <dbReference type="EMBL" id="PIR26470.1"/>
    </source>
</evidence>
<accession>A0A2H0PWS1</accession>
<comment type="caution">
    <text evidence="3">The sequence shown here is derived from an EMBL/GenBank/DDBJ whole genome shotgun (WGS) entry which is preliminary data.</text>
</comment>